<dbReference type="GO" id="GO:0004115">
    <property type="term" value="F:3',5'-cyclic-AMP phosphodiesterase activity"/>
    <property type="evidence" value="ECO:0007669"/>
    <property type="project" value="UniProtKB-UniRule"/>
</dbReference>
<dbReference type="InParanoid" id="A3LVA9"/>
<evidence type="ECO:0000313" key="6">
    <source>
        <dbReference type="Proteomes" id="UP000002258"/>
    </source>
</evidence>
<evidence type="ECO:0000256" key="4">
    <source>
        <dbReference type="PIRNR" id="PIRNR000962"/>
    </source>
</evidence>
<dbReference type="CDD" id="cd07735">
    <property type="entry name" value="class_II_PDE_MBL-fold"/>
    <property type="match status" value="1"/>
</dbReference>
<dbReference type="InterPro" id="IPR036866">
    <property type="entry name" value="RibonucZ/Hydroxyglut_hydro"/>
</dbReference>
<sequence length="384" mass="42796">MSFELTFLGSSGGPLEGTTCAILLKPSNVEYADIVAGKLHDELVCIDAGSGLAQLTEIIYNEMLHQQPTSRLSKYYPNSLPVHSYYSAEVTTPFKDLKADSCFQASQGIFNCMSTYLITHPHLDHISSLVINSASFSKLNPKTVYGSIYTVSALQNNVFNGIIWPNMPSFDILKLVSRDYWKQFTINNGKYTITMFDLSHGELVKHESKKNGTIGTTTLTQEAQYSHQKKHYISSAFLISYNPTNDLILIFGDFESDLVSKLDNNRRIWRHIAPIITSGEKKLKGIVLECSNCNGYPEAELYGHLTPSYLISELLALEAACLEISPDSVRPLEGLNIIINHVKEPILVILDPRQKILHDLNEQNKLENLGLNISIGLNGISIKL</sequence>
<dbReference type="InterPro" id="IPR024225">
    <property type="entry name" value="cAMP-PdiesteraseII_CS"/>
</dbReference>
<dbReference type="OrthoDB" id="258495at2759"/>
<dbReference type="GO" id="GO:0047555">
    <property type="term" value="F:3',5'-cyclic-GMP phosphodiesterase activity"/>
    <property type="evidence" value="ECO:0007669"/>
    <property type="project" value="TreeGrafter"/>
</dbReference>
<dbReference type="Proteomes" id="UP000002258">
    <property type="component" value="Chromosome 5"/>
</dbReference>
<dbReference type="KEGG" id="pic:PICST_84281"/>
<dbReference type="OMA" id="YYITHPH"/>
<dbReference type="SUPFAM" id="SSF56281">
    <property type="entry name" value="Metallo-hydrolase/oxidoreductase"/>
    <property type="match status" value="1"/>
</dbReference>
<dbReference type="PANTHER" id="PTHR28283">
    <property type="entry name" value="3',5'-CYCLIC-NUCLEOTIDE PHOSPHODIESTERASE 1"/>
    <property type="match status" value="1"/>
</dbReference>
<reference evidence="5 6" key="1">
    <citation type="journal article" date="2007" name="Nat. Biotechnol.">
        <title>Genome sequence of the lignocellulose-bioconverting and xylose-fermenting yeast Pichia stipitis.</title>
        <authorList>
            <person name="Jeffries T.W."/>
            <person name="Grigoriev I.V."/>
            <person name="Grimwood J."/>
            <person name="Laplaza J.M."/>
            <person name="Aerts A."/>
            <person name="Salamov A."/>
            <person name="Schmutz J."/>
            <person name="Lindquist E."/>
            <person name="Dehal P."/>
            <person name="Shapiro H."/>
            <person name="Jin Y.S."/>
            <person name="Passoth V."/>
            <person name="Richardson P.M."/>
        </authorList>
    </citation>
    <scope>NUCLEOTIDE SEQUENCE [LARGE SCALE GENOMIC DNA]</scope>
    <source>
        <strain evidence="6">ATCC 58785 / CBS 6054 / NBRC 10063 / NRRL Y-11545</strain>
    </source>
</reference>
<evidence type="ECO:0000256" key="1">
    <source>
        <dbReference type="ARBA" id="ARBA00022801"/>
    </source>
</evidence>
<dbReference type="STRING" id="322104.A3LVA9"/>
<proteinExistence type="inferred from homology"/>
<dbReference type="FunCoup" id="A3LVA9">
    <property type="interactions" value="56"/>
</dbReference>
<evidence type="ECO:0000313" key="5">
    <source>
        <dbReference type="EMBL" id="ABN66746.2"/>
    </source>
</evidence>
<comment type="similarity">
    <text evidence="3 4">Belongs to the cyclic nucleotide phosphodiesterase class-II family.</text>
</comment>
<dbReference type="EMBL" id="CP000499">
    <property type="protein sequence ID" value="ABN66746.2"/>
    <property type="molecule type" value="Genomic_DNA"/>
</dbReference>
<dbReference type="GeneID" id="4839357"/>
<dbReference type="RefSeq" id="XP_001384775.2">
    <property type="nucleotide sequence ID" value="XM_001384738.1"/>
</dbReference>
<dbReference type="PRINTS" id="PR00388">
    <property type="entry name" value="PDIESTERASE2"/>
</dbReference>
<dbReference type="AlphaFoldDB" id="A3LVA9"/>
<dbReference type="PROSITE" id="PS00607">
    <property type="entry name" value="PDEASE_II"/>
    <property type="match status" value="1"/>
</dbReference>
<evidence type="ECO:0000256" key="3">
    <source>
        <dbReference type="ARBA" id="ARBA00025762"/>
    </source>
</evidence>
<dbReference type="InterPro" id="IPR000396">
    <property type="entry name" value="Pdiesterase2"/>
</dbReference>
<dbReference type="Pfam" id="PF02112">
    <property type="entry name" value="PDEase_II"/>
    <property type="match status" value="1"/>
</dbReference>
<dbReference type="PANTHER" id="PTHR28283:SF1">
    <property type="entry name" value="3',5'-CYCLIC-NUCLEOTIDE PHOSPHODIESTERASE 1"/>
    <property type="match status" value="1"/>
</dbReference>
<dbReference type="HOGENOM" id="CLU_016658_0_0_1"/>
<dbReference type="Gene3D" id="3.60.15.10">
    <property type="entry name" value="Ribonuclease Z/Hydroxyacylglutathione hydrolase-like"/>
    <property type="match status" value="1"/>
</dbReference>
<organism evidence="5 6">
    <name type="scientific">Scheffersomyces stipitis (strain ATCC 58785 / CBS 6054 / NBRC 10063 / NRRL Y-11545)</name>
    <name type="common">Yeast</name>
    <name type="synonym">Pichia stipitis</name>
    <dbReference type="NCBI Taxonomy" id="322104"/>
    <lineage>
        <taxon>Eukaryota</taxon>
        <taxon>Fungi</taxon>
        <taxon>Dikarya</taxon>
        <taxon>Ascomycota</taxon>
        <taxon>Saccharomycotina</taxon>
        <taxon>Pichiomycetes</taxon>
        <taxon>Debaryomycetaceae</taxon>
        <taxon>Scheffersomyces</taxon>
    </lineage>
</organism>
<accession>A3LVA9</accession>
<dbReference type="GO" id="GO:1902660">
    <property type="term" value="P:negative regulation of glucose mediated signaling pathway"/>
    <property type="evidence" value="ECO:0007669"/>
    <property type="project" value="TreeGrafter"/>
</dbReference>
<dbReference type="eggNOG" id="ENOG502RFKK">
    <property type="taxonomic scope" value="Eukaryota"/>
</dbReference>
<keyword evidence="2 4" id="KW-0114">cAMP</keyword>
<dbReference type="GO" id="GO:0006198">
    <property type="term" value="P:cAMP catabolic process"/>
    <property type="evidence" value="ECO:0007669"/>
    <property type="project" value="UniProtKB-UniRule"/>
</dbReference>
<name>A3LVA9_PICST</name>
<keyword evidence="1 4" id="KW-0378">Hydrolase</keyword>
<gene>
    <name evidence="5" type="primary">CNA1</name>
    <name evidence="5" type="ORF">PICST_84281</name>
</gene>
<evidence type="ECO:0000256" key="2">
    <source>
        <dbReference type="ARBA" id="ARBA00023149"/>
    </source>
</evidence>
<keyword evidence="6" id="KW-1185">Reference proteome</keyword>
<protein>
    <submittedName>
        <fullName evidence="5">3',5'-cyclic-nucleotide phosphodiesterase (PDEase) (3':5'-CNP)</fullName>
    </submittedName>
</protein>
<dbReference type="PIRSF" id="PIRSF000962">
    <property type="entry name" value="Cyc_nuc_PDEase"/>
    <property type="match status" value="1"/>
</dbReference>